<name>A0A2S6IKF2_9ACTN</name>
<keyword evidence="1" id="KW-0805">Transcription regulation</keyword>
<dbReference type="CDD" id="cd07377">
    <property type="entry name" value="WHTH_GntR"/>
    <property type="match status" value="1"/>
</dbReference>
<organism evidence="5 6">
    <name type="scientific">Kineococcus xinjiangensis</name>
    <dbReference type="NCBI Taxonomy" id="512762"/>
    <lineage>
        <taxon>Bacteria</taxon>
        <taxon>Bacillati</taxon>
        <taxon>Actinomycetota</taxon>
        <taxon>Actinomycetes</taxon>
        <taxon>Kineosporiales</taxon>
        <taxon>Kineosporiaceae</taxon>
        <taxon>Kineococcus</taxon>
    </lineage>
</organism>
<sequence length="230" mass="25142">MRASDRAYQRLREEILDGLLAPRTVLAEVEQAARLGVSRTPVREAFGRLVADGLLAAQSGRGLVVTELSAGGVHELYELRTALEDQAARLAAQRRDPRVFEDLARRFAAAGDLVHLGEEGLHRYYELTDDLDAAIDEAVRNSYLADALRAARTHLVRIRRLARHDPGRLREAAAEHLLIVEAIAAGDAGLAAHATHVHLHKSKTHFVRLVERHLDETSNAPSATVATTGA</sequence>
<proteinExistence type="predicted"/>
<dbReference type="Pfam" id="PF07729">
    <property type="entry name" value="FCD"/>
    <property type="match status" value="1"/>
</dbReference>
<dbReference type="GO" id="GO:0003677">
    <property type="term" value="F:DNA binding"/>
    <property type="evidence" value="ECO:0007669"/>
    <property type="project" value="UniProtKB-KW"/>
</dbReference>
<dbReference type="AlphaFoldDB" id="A0A2S6IKF2"/>
<dbReference type="PRINTS" id="PR00035">
    <property type="entry name" value="HTHGNTR"/>
</dbReference>
<feature type="domain" description="HTH gntR-type" evidence="4">
    <location>
        <begin position="1"/>
        <end position="68"/>
    </location>
</feature>
<evidence type="ECO:0000313" key="5">
    <source>
        <dbReference type="EMBL" id="PPK94656.1"/>
    </source>
</evidence>
<gene>
    <name evidence="5" type="ORF">CLV92_107159</name>
</gene>
<evidence type="ECO:0000313" key="6">
    <source>
        <dbReference type="Proteomes" id="UP000239485"/>
    </source>
</evidence>
<dbReference type="PANTHER" id="PTHR43537:SF49">
    <property type="entry name" value="TRANSCRIPTIONAL REGULATORY PROTEIN"/>
    <property type="match status" value="1"/>
</dbReference>
<evidence type="ECO:0000256" key="3">
    <source>
        <dbReference type="ARBA" id="ARBA00023163"/>
    </source>
</evidence>
<dbReference type="SUPFAM" id="SSF48008">
    <property type="entry name" value="GntR ligand-binding domain-like"/>
    <property type="match status" value="1"/>
</dbReference>
<evidence type="ECO:0000256" key="2">
    <source>
        <dbReference type="ARBA" id="ARBA00023125"/>
    </source>
</evidence>
<dbReference type="Gene3D" id="1.10.10.10">
    <property type="entry name" value="Winged helix-like DNA-binding domain superfamily/Winged helix DNA-binding domain"/>
    <property type="match status" value="1"/>
</dbReference>
<dbReference type="EMBL" id="PTJD01000007">
    <property type="protein sequence ID" value="PPK94656.1"/>
    <property type="molecule type" value="Genomic_DNA"/>
</dbReference>
<dbReference type="Gene3D" id="1.20.120.530">
    <property type="entry name" value="GntR ligand-binding domain-like"/>
    <property type="match status" value="1"/>
</dbReference>
<dbReference type="Proteomes" id="UP000239485">
    <property type="component" value="Unassembled WGS sequence"/>
</dbReference>
<reference evidence="5 6" key="1">
    <citation type="submission" date="2018-02" db="EMBL/GenBank/DDBJ databases">
        <title>Genomic Encyclopedia of Archaeal and Bacterial Type Strains, Phase II (KMG-II): from individual species to whole genera.</title>
        <authorList>
            <person name="Goeker M."/>
        </authorList>
    </citation>
    <scope>NUCLEOTIDE SEQUENCE [LARGE SCALE GENOMIC DNA]</scope>
    <source>
        <strain evidence="5 6">DSM 22857</strain>
    </source>
</reference>
<dbReference type="InterPro" id="IPR000524">
    <property type="entry name" value="Tscrpt_reg_HTH_GntR"/>
</dbReference>
<dbReference type="InterPro" id="IPR036388">
    <property type="entry name" value="WH-like_DNA-bd_sf"/>
</dbReference>
<dbReference type="PANTHER" id="PTHR43537">
    <property type="entry name" value="TRANSCRIPTIONAL REGULATOR, GNTR FAMILY"/>
    <property type="match status" value="1"/>
</dbReference>
<keyword evidence="2 5" id="KW-0238">DNA-binding</keyword>
<keyword evidence="3" id="KW-0804">Transcription</keyword>
<comment type="caution">
    <text evidence="5">The sequence shown here is derived from an EMBL/GenBank/DDBJ whole genome shotgun (WGS) entry which is preliminary data.</text>
</comment>
<dbReference type="InterPro" id="IPR036390">
    <property type="entry name" value="WH_DNA-bd_sf"/>
</dbReference>
<accession>A0A2S6IKF2</accession>
<evidence type="ECO:0000259" key="4">
    <source>
        <dbReference type="PROSITE" id="PS50949"/>
    </source>
</evidence>
<keyword evidence="6" id="KW-1185">Reference proteome</keyword>
<dbReference type="PROSITE" id="PS50949">
    <property type="entry name" value="HTH_GNTR"/>
    <property type="match status" value="1"/>
</dbReference>
<dbReference type="Pfam" id="PF00392">
    <property type="entry name" value="GntR"/>
    <property type="match status" value="1"/>
</dbReference>
<dbReference type="InterPro" id="IPR008920">
    <property type="entry name" value="TF_FadR/GntR_C"/>
</dbReference>
<dbReference type="RefSeq" id="WP_104432961.1">
    <property type="nucleotide sequence ID" value="NZ_PTJD01000007.1"/>
</dbReference>
<dbReference type="SMART" id="SM00345">
    <property type="entry name" value="HTH_GNTR"/>
    <property type="match status" value="1"/>
</dbReference>
<dbReference type="InterPro" id="IPR011711">
    <property type="entry name" value="GntR_C"/>
</dbReference>
<dbReference type="SMART" id="SM00895">
    <property type="entry name" value="FCD"/>
    <property type="match status" value="1"/>
</dbReference>
<evidence type="ECO:0000256" key="1">
    <source>
        <dbReference type="ARBA" id="ARBA00023015"/>
    </source>
</evidence>
<dbReference type="GO" id="GO:0003700">
    <property type="term" value="F:DNA-binding transcription factor activity"/>
    <property type="evidence" value="ECO:0007669"/>
    <property type="project" value="InterPro"/>
</dbReference>
<dbReference type="OrthoDB" id="8680240at2"/>
<dbReference type="SUPFAM" id="SSF46785">
    <property type="entry name" value="Winged helix' DNA-binding domain"/>
    <property type="match status" value="1"/>
</dbReference>
<protein>
    <submittedName>
        <fullName evidence="5">DNA-binding GntR family transcriptional regulator</fullName>
    </submittedName>
</protein>